<accession>A0A558A122</accession>
<dbReference type="AlphaFoldDB" id="A0A558A122"/>
<organism evidence="2 3">
    <name type="scientific">Amycolatopsis acidiphila</name>
    <dbReference type="NCBI Taxonomy" id="715473"/>
    <lineage>
        <taxon>Bacteria</taxon>
        <taxon>Bacillati</taxon>
        <taxon>Actinomycetota</taxon>
        <taxon>Actinomycetes</taxon>
        <taxon>Pseudonocardiales</taxon>
        <taxon>Pseudonocardiaceae</taxon>
        <taxon>Amycolatopsis</taxon>
    </lineage>
</organism>
<keyword evidence="3" id="KW-1185">Reference proteome</keyword>
<dbReference type="GO" id="GO:0003677">
    <property type="term" value="F:DNA binding"/>
    <property type="evidence" value="ECO:0007669"/>
    <property type="project" value="InterPro"/>
</dbReference>
<dbReference type="RefSeq" id="WP_144643203.1">
    <property type="nucleotide sequence ID" value="NZ_BNAX01000006.1"/>
</dbReference>
<proteinExistence type="predicted"/>
<dbReference type="SUPFAM" id="SSF56349">
    <property type="entry name" value="DNA breaking-rejoining enzymes"/>
    <property type="match status" value="1"/>
</dbReference>
<dbReference type="GO" id="GO:0006310">
    <property type="term" value="P:DNA recombination"/>
    <property type="evidence" value="ECO:0007669"/>
    <property type="project" value="UniProtKB-KW"/>
</dbReference>
<evidence type="ECO:0000313" key="3">
    <source>
        <dbReference type="Proteomes" id="UP000318578"/>
    </source>
</evidence>
<evidence type="ECO:0000256" key="1">
    <source>
        <dbReference type="ARBA" id="ARBA00023172"/>
    </source>
</evidence>
<dbReference type="InterPro" id="IPR011010">
    <property type="entry name" value="DNA_brk_join_enz"/>
</dbReference>
<dbReference type="GO" id="GO:0015074">
    <property type="term" value="P:DNA integration"/>
    <property type="evidence" value="ECO:0007669"/>
    <property type="project" value="InterPro"/>
</dbReference>
<name>A0A558A122_9PSEU</name>
<reference evidence="2 3" key="1">
    <citation type="submission" date="2019-07" db="EMBL/GenBank/DDBJ databases">
        <title>New species of Amycolatopsis and Streptomyces.</title>
        <authorList>
            <person name="Duangmal K."/>
            <person name="Teo W.F.A."/>
            <person name="Lipun K."/>
        </authorList>
    </citation>
    <scope>NUCLEOTIDE SEQUENCE [LARGE SCALE GENOMIC DNA]</scope>
    <source>
        <strain evidence="2 3">JCM 30562</strain>
    </source>
</reference>
<dbReference type="Gene3D" id="1.10.443.10">
    <property type="entry name" value="Intergrase catalytic core"/>
    <property type="match status" value="1"/>
</dbReference>
<dbReference type="EMBL" id="VJZA01000069">
    <property type="protein sequence ID" value="TVT17951.1"/>
    <property type="molecule type" value="Genomic_DNA"/>
</dbReference>
<keyword evidence="1" id="KW-0233">DNA recombination</keyword>
<evidence type="ECO:0000313" key="2">
    <source>
        <dbReference type="EMBL" id="TVT17951.1"/>
    </source>
</evidence>
<dbReference type="OrthoDB" id="3638668at2"/>
<gene>
    <name evidence="2" type="ORF">FNH06_29455</name>
</gene>
<comment type="caution">
    <text evidence="2">The sequence shown here is derived from an EMBL/GenBank/DDBJ whole genome shotgun (WGS) entry which is preliminary data.</text>
</comment>
<sequence length="101" mass="11365">MLRTPVARPPVRAQPVVPGLHFHGLRHSHKTWMIADGIPEVGQARRLGHEIPNDIREIYSHVAPEVDTRLVDALQRRWIDALASLHDNEDPAIPKPLLLTA</sequence>
<protein>
    <submittedName>
        <fullName evidence="2">Tyrosine-type recombinase/integrase</fullName>
    </submittedName>
</protein>
<dbReference type="Proteomes" id="UP000318578">
    <property type="component" value="Unassembled WGS sequence"/>
</dbReference>
<dbReference type="InterPro" id="IPR013762">
    <property type="entry name" value="Integrase-like_cat_sf"/>
</dbReference>